<dbReference type="InterPro" id="IPR015422">
    <property type="entry name" value="PyrdxlP-dep_Trfase_small"/>
</dbReference>
<evidence type="ECO:0000256" key="1">
    <source>
        <dbReference type="ARBA" id="ARBA00001933"/>
    </source>
</evidence>
<dbReference type="Pfam" id="PF00202">
    <property type="entry name" value="Aminotran_3"/>
    <property type="match status" value="1"/>
</dbReference>
<dbReference type="GO" id="GO:0047307">
    <property type="term" value="F:diaminobutyrate-pyruvate transaminase activity"/>
    <property type="evidence" value="ECO:0007669"/>
    <property type="project" value="InterPro"/>
</dbReference>
<dbReference type="PIRSF" id="PIRSF000521">
    <property type="entry name" value="Transaminase_4ab_Lys_Orn"/>
    <property type="match status" value="1"/>
</dbReference>
<dbReference type="UniPathway" id="UPA00067">
    <property type="reaction ID" value="UER00121"/>
</dbReference>
<proteinExistence type="inferred from homology"/>
<comment type="function">
    <text evidence="7">Catalyzes reversively the conversion of L-aspartate beta-semialdehyde (ASA) to L-2,4-diaminobutyrate (DABA) by transamination with L-glutamate.</text>
</comment>
<comment type="cofactor">
    <cofactor evidence="1 7">
        <name>pyridoxal 5'-phosphate</name>
        <dbReference type="ChEBI" id="CHEBI:597326"/>
    </cofactor>
</comment>
<dbReference type="PROSITE" id="PS00600">
    <property type="entry name" value="AA_TRANSFER_CLASS_3"/>
    <property type="match status" value="1"/>
</dbReference>
<protein>
    <recommendedName>
        <fullName evidence="7">Diaminobutyrate--2-oxoglutarate transaminase</fullName>
        <ecNumber evidence="7">2.6.1.76</ecNumber>
    </recommendedName>
    <alternativeName>
        <fullName evidence="7">DABA aminotransferase</fullName>
    </alternativeName>
</protein>
<comment type="catalytic activity">
    <reaction evidence="7">
        <text>L-2,4-diaminobutanoate + 2-oxoglutarate = L-aspartate 4-semialdehyde + L-glutamate</text>
        <dbReference type="Rhea" id="RHEA:11160"/>
        <dbReference type="ChEBI" id="CHEBI:16810"/>
        <dbReference type="ChEBI" id="CHEBI:29985"/>
        <dbReference type="ChEBI" id="CHEBI:58761"/>
        <dbReference type="ChEBI" id="CHEBI:537519"/>
        <dbReference type="EC" id="2.6.1.76"/>
    </reaction>
</comment>
<dbReference type="Proteomes" id="UP000295550">
    <property type="component" value="Unassembled WGS sequence"/>
</dbReference>
<gene>
    <name evidence="8" type="primary">ectB</name>
    <name evidence="8" type="ORF">C5468_10675</name>
</gene>
<dbReference type="GO" id="GO:0019491">
    <property type="term" value="P:ectoine biosynthetic process"/>
    <property type="evidence" value="ECO:0007669"/>
    <property type="project" value="UniProtKB-UniPathway"/>
</dbReference>
<dbReference type="NCBIfam" id="TIGR02407">
    <property type="entry name" value="ectoine_ectB"/>
    <property type="match status" value="1"/>
</dbReference>
<dbReference type="EMBL" id="PUJX01000009">
    <property type="protein sequence ID" value="TDB52282.1"/>
    <property type="molecule type" value="Genomic_DNA"/>
</dbReference>
<reference evidence="8 9" key="1">
    <citation type="journal article" date="2019" name="Int. J. Syst. Evol. Microbiol.">
        <title>Photorhabdus khanii subsp. guanajuatensis subsp. nov., isolated from Heterorhabditis atacamensis, and Photorhabdus luminescens subsp. mexicana subsp. nov., isolated from Heterorhabditis mexicana entomopathogenic nematodes.</title>
        <authorList>
            <person name="Machado R.A.R."/>
            <person name="Bruno P."/>
            <person name="Arce C.C.M."/>
            <person name="Liechti N."/>
            <person name="Kohler A."/>
            <person name="Bernal J."/>
            <person name="Bruggmann R."/>
            <person name="Turlings T.C.J."/>
        </authorList>
    </citation>
    <scope>NUCLEOTIDE SEQUENCE [LARGE SCALE GENOMIC DNA]</scope>
    <source>
        <strain evidence="8 9">MEX47-22</strain>
    </source>
</reference>
<dbReference type="InterPro" id="IPR015424">
    <property type="entry name" value="PyrdxlP-dep_Trfase"/>
</dbReference>
<dbReference type="GO" id="GO:0030170">
    <property type="term" value="F:pyridoxal phosphate binding"/>
    <property type="evidence" value="ECO:0007669"/>
    <property type="project" value="InterPro"/>
</dbReference>
<comment type="pathway">
    <text evidence="7">Amine and polyamine biosynthesis; ectoine biosynthesis; L-ectoine from L-aspartate 4-semialdehyde: step 1/3.</text>
</comment>
<dbReference type="InterPro" id="IPR015421">
    <property type="entry name" value="PyrdxlP-dep_Trfase_major"/>
</dbReference>
<evidence type="ECO:0000256" key="4">
    <source>
        <dbReference type="ARBA" id="ARBA00022679"/>
    </source>
</evidence>
<dbReference type="NCBIfam" id="TIGR00709">
    <property type="entry name" value="dat"/>
    <property type="match status" value="1"/>
</dbReference>
<dbReference type="SUPFAM" id="SSF53383">
    <property type="entry name" value="PLP-dependent transferases"/>
    <property type="match status" value="1"/>
</dbReference>
<organism evidence="8 9">
    <name type="scientific">Photorhabdus luminescens subsp. mexicana</name>
    <dbReference type="NCBI Taxonomy" id="2100167"/>
    <lineage>
        <taxon>Bacteria</taxon>
        <taxon>Pseudomonadati</taxon>
        <taxon>Pseudomonadota</taxon>
        <taxon>Gammaproteobacteria</taxon>
        <taxon>Enterobacterales</taxon>
        <taxon>Morganellaceae</taxon>
        <taxon>Photorhabdus</taxon>
    </lineage>
</organism>
<comment type="caution">
    <text evidence="8">The sequence shown here is derived from an EMBL/GenBank/DDBJ whole genome shotgun (WGS) entry which is preliminary data.</text>
</comment>
<keyword evidence="3 7" id="KW-0032">Aminotransferase</keyword>
<evidence type="ECO:0000256" key="6">
    <source>
        <dbReference type="RuleBase" id="RU003560"/>
    </source>
</evidence>
<evidence type="ECO:0000313" key="9">
    <source>
        <dbReference type="Proteomes" id="UP000295550"/>
    </source>
</evidence>
<evidence type="ECO:0000256" key="5">
    <source>
        <dbReference type="ARBA" id="ARBA00022898"/>
    </source>
</evidence>
<dbReference type="Gene3D" id="3.40.640.10">
    <property type="entry name" value="Type I PLP-dependent aspartate aminotransferase-like (Major domain)"/>
    <property type="match status" value="1"/>
</dbReference>
<name>A0A4R4JFG2_PHOLU</name>
<accession>A0A4R4JFG2</accession>
<evidence type="ECO:0000313" key="8">
    <source>
        <dbReference type="EMBL" id="TDB52282.1"/>
    </source>
</evidence>
<dbReference type="EC" id="2.6.1.76" evidence="7"/>
<keyword evidence="5 6" id="KW-0663">Pyridoxal phosphate</keyword>
<dbReference type="InterPro" id="IPR005814">
    <property type="entry name" value="Aminotrans_3"/>
</dbReference>
<dbReference type="PANTHER" id="PTHR43552">
    <property type="entry name" value="DIAMINOBUTYRATE--2-OXOGLUTARATE AMINOTRANSFERASE"/>
    <property type="match status" value="1"/>
</dbReference>
<evidence type="ECO:0000256" key="2">
    <source>
        <dbReference type="ARBA" id="ARBA00008954"/>
    </source>
</evidence>
<evidence type="ECO:0000256" key="7">
    <source>
        <dbReference type="RuleBase" id="RU365034"/>
    </source>
</evidence>
<dbReference type="Gene3D" id="3.90.1150.10">
    <property type="entry name" value="Aspartate Aminotransferase, domain 1"/>
    <property type="match status" value="1"/>
</dbReference>
<evidence type="ECO:0000256" key="3">
    <source>
        <dbReference type="ARBA" id="ARBA00022576"/>
    </source>
</evidence>
<dbReference type="InterPro" id="IPR004637">
    <property type="entry name" value="Dat"/>
</dbReference>
<keyword evidence="4 7" id="KW-0808">Transferase</keyword>
<dbReference type="NCBIfam" id="NF006733">
    <property type="entry name" value="PRK09264.1"/>
    <property type="match status" value="1"/>
</dbReference>
<dbReference type="InterPro" id="IPR049704">
    <property type="entry name" value="Aminotrans_3_PPA_site"/>
</dbReference>
<dbReference type="AlphaFoldDB" id="A0A4R4JFG2"/>
<comment type="similarity">
    <text evidence="2 6">Belongs to the class-III pyridoxal-phosphate-dependent aminotransferase family.</text>
</comment>
<dbReference type="PANTHER" id="PTHR43552:SF2">
    <property type="entry name" value="DIAMINOBUTYRATE--2-OXOGLUTARATE TRANSAMINASE"/>
    <property type="match status" value="1"/>
</dbReference>
<dbReference type="InterPro" id="IPR012773">
    <property type="entry name" value="Ectoine_EctB"/>
</dbReference>
<dbReference type="CDD" id="cd00610">
    <property type="entry name" value="OAT_like"/>
    <property type="match status" value="1"/>
</dbReference>
<sequence length="445" mass="49805">MEEIFNNYESKARSYCRRFPVIFRNGIGSTLIDIDGKSYIDFLCGAGALNYGHNNTIIKQQILKYIQDDGIILGLDLYSEAKMEFISTFVDKILKPRQLEYRLQFTSPTGTSVIESAVKLARKYTKRENIVCFTNAFHGMTGVSLSLTGSQHHRQPGLYSQITRLPFDGYIDGEFDYIGYFRKLLTDPSSGVDLPAAVILETVQGEGGLNVASIEWLRALRKLTEEFNILLIVDDIQSGCGRTGTFFSFERANIKPDLVCLSKSIGGIGLPMSLLLISPDIDVWKPAEDNGTFRGNNLAFVASKAMLNEYWGDSSFQKIIQHKAELIRTYLNSLVEKYHEFVLRVKGIGFMQGIEMADSSLTQYLVQHCFENGLIVELCGPNDEVLKLMPALTIDEDTLVKGLKIIEQALASLTSRTSLESRTNLKSRNSNNCESEVQRLSVSSN</sequence>
<dbReference type="GO" id="GO:0045303">
    <property type="term" value="F:diaminobutyrate-2-oxoglutarate transaminase activity"/>
    <property type="evidence" value="ECO:0007669"/>
    <property type="project" value="UniProtKB-EC"/>
</dbReference>